<comment type="caution">
    <text evidence="1">The sequence shown here is derived from an EMBL/GenBank/DDBJ whole genome shotgun (WGS) entry which is preliminary data.</text>
</comment>
<gene>
    <name evidence="1" type="ORF">ENW73_04985</name>
</gene>
<organism evidence="1">
    <name type="scientific">candidate division WOR-3 bacterium</name>
    <dbReference type="NCBI Taxonomy" id="2052148"/>
    <lineage>
        <taxon>Bacteria</taxon>
        <taxon>Bacteria division WOR-3</taxon>
    </lineage>
</organism>
<dbReference type="AlphaFoldDB" id="A0A7C6A937"/>
<dbReference type="EMBL" id="DTLI01000131">
    <property type="protein sequence ID" value="HHS52205.1"/>
    <property type="molecule type" value="Genomic_DNA"/>
</dbReference>
<proteinExistence type="predicted"/>
<evidence type="ECO:0008006" key="2">
    <source>
        <dbReference type="Google" id="ProtNLM"/>
    </source>
</evidence>
<accession>A0A7C6A937</accession>
<dbReference type="SUPFAM" id="SSF53756">
    <property type="entry name" value="UDP-Glycosyltransferase/glycogen phosphorylase"/>
    <property type="match status" value="1"/>
</dbReference>
<reference evidence="1" key="1">
    <citation type="journal article" date="2020" name="mSystems">
        <title>Genome- and Community-Level Interaction Insights into Carbon Utilization and Element Cycling Functions of Hydrothermarchaeota in Hydrothermal Sediment.</title>
        <authorList>
            <person name="Zhou Z."/>
            <person name="Liu Y."/>
            <person name="Xu W."/>
            <person name="Pan J."/>
            <person name="Luo Z.H."/>
            <person name="Li M."/>
        </authorList>
    </citation>
    <scope>NUCLEOTIDE SEQUENCE [LARGE SCALE GENOMIC DNA]</scope>
    <source>
        <strain evidence="1">SpSt-876</strain>
    </source>
</reference>
<name>A0A7C6A937_UNCW3</name>
<protein>
    <recommendedName>
        <fullName evidence="2">Glycosyltransferase</fullName>
    </recommendedName>
</protein>
<evidence type="ECO:0000313" key="1">
    <source>
        <dbReference type="EMBL" id="HHS52205.1"/>
    </source>
</evidence>
<dbReference type="Gene3D" id="3.40.50.2000">
    <property type="entry name" value="Glycogen Phosphorylase B"/>
    <property type="match status" value="2"/>
</dbReference>
<sequence length="321" mass="36274">MKTIFLAWAKTARRSATLAEFFQARLIILSALGGTRKKLFPRLSSYVVLGIKTFFILLKERPKLIFIQCPPIQIFLPVYLYIKLCSGKYVIDAHSGAFIGKGFHFPIYLRFLKFFAQRAIITIIPNEGIIKYIANWQIPYYILEDGVPPSQFPIPNSQIPNSVVVICSFGADEPIQEIIEASKLLPEVQFYITGDVPKSASGGLKFTGFLKEKDYVDLIRQVDLVCVLTTRPDTILCGAYEGLALEKPLVLSDSETLRHHFPMGVVWVKNQSTAIAQGIKEGLLNLDQLKAEILQLKLQKIKDWEVRAKTLKEIIQSALNW</sequence>